<gene>
    <name evidence="2" type="ORF">T07_3894</name>
</gene>
<dbReference type="EMBL" id="JYDL01001250">
    <property type="protein sequence ID" value="KRX11843.1"/>
    <property type="molecule type" value="Genomic_DNA"/>
</dbReference>
<evidence type="ECO:0000313" key="2">
    <source>
        <dbReference type="EMBL" id="KRX11843.1"/>
    </source>
</evidence>
<keyword evidence="3" id="KW-1185">Reference proteome</keyword>
<dbReference type="AlphaFoldDB" id="A0A0V0RBL1"/>
<evidence type="ECO:0000313" key="3">
    <source>
        <dbReference type="Proteomes" id="UP000054630"/>
    </source>
</evidence>
<evidence type="ECO:0000256" key="1">
    <source>
        <dbReference type="SAM" id="Phobius"/>
    </source>
</evidence>
<comment type="caution">
    <text evidence="2">The sequence shown here is derived from an EMBL/GenBank/DDBJ whole genome shotgun (WGS) entry which is preliminary data.</text>
</comment>
<sequence>MTKNRFIQNKTVSNNNDIARETVQAVFDTACSVLILWFFLWFWLWFSLLPPHSYLYLFLDLTPRLVTQIVEELCSLAGV</sequence>
<keyword evidence="1" id="KW-0812">Transmembrane</keyword>
<reference evidence="2 3" key="1">
    <citation type="submission" date="2015-01" db="EMBL/GenBank/DDBJ databases">
        <title>Evolution of Trichinella species and genotypes.</title>
        <authorList>
            <person name="Korhonen P.K."/>
            <person name="Edoardo P."/>
            <person name="Giuseppe L.R."/>
            <person name="Gasser R.B."/>
        </authorList>
    </citation>
    <scope>NUCLEOTIDE SEQUENCE [LARGE SCALE GENOMIC DNA]</scope>
    <source>
        <strain evidence="2">ISS37</strain>
    </source>
</reference>
<keyword evidence="1" id="KW-1133">Transmembrane helix</keyword>
<name>A0A0V0RBL1_9BILA</name>
<keyword evidence="1" id="KW-0472">Membrane</keyword>
<accession>A0A0V0RBL1</accession>
<organism evidence="2 3">
    <name type="scientific">Trichinella nelsoni</name>
    <dbReference type="NCBI Taxonomy" id="6336"/>
    <lineage>
        <taxon>Eukaryota</taxon>
        <taxon>Metazoa</taxon>
        <taxon>Ecdysozoa</taxon>
        <taxon>Nematoda</taxon>
        <taxon>Enoplea</taxon>
        <taxon>Dorylaimia</taxon>
        <taxon>Trichinellida</taxon>
        <taxon>Trichinellidae</taxon>
        <taxon>Trichinella</taxon>
    </lineage>
</organism>
<proteinExistence type="predicted"/>
<feature type="transmembrane region" description="Helical" evidence="1">
    <location>
        <begin position="25"/>
        <end position="46"/>
    </location>
</feature>
<protein>
    <submittedName>
        <fullName evidence="2">Uncharacterized protein</fullName>
    </submittedName>
</protein>
<dbReference type="Proteomes" id="UP000054630">
    <property type="component" value="Unassembled WGS sequence"/>
</dbReference>